<keyword evidence="3" id="KW-1185">Reference proteome</keyword>
<keyword evidence="1" id="KW-1133">Transmembrane helix</keyword>
<comment type="caution">
    <text evidence="2">The sequence shown here is derived from an EMBL/GenBank/DDBJ whole genome shotgun (WGS) entry which is preliminary data.</text>
</comment>
<evidence type="ECO:0000313" key="3">
    <source>
        <dbReference type="Proteomes" id="UP000037397"/>
    </source>
</evidence>
<dbReference type="RefSeq" id="WP_050670452.1">
    <property type="nucleotide sequence ID" value="NZ_LAIR01000002.1"/>
</dbReference>
<name>A0A0L6CKA1_9MICO</name>
<reference evidence="3" key="1">
    <citation type="submission" date="2015-03" db="EMBL/GenBank/DDBJ databases">
        <title>Luteipulveratus halotolerans sp. nov., a novel actinobacterium (Dermacoccaceae) from Sarawak, Malaysia.</title>
        <authorList>
            <person name="Juboi H."/>
            <person name="Basik A."/>
            <person name="Shamsul S.S."/>
            <person name="Arnold P."/>
            <person name="Schmitt E.K."/>
            <person name="Sanglier J.-J."/>
            <person name="Yeo T."/>
        </authorList>
    </citation>
    <scope>NUCLEOTIDE SEQUENCE [LARGE SCALE GENOMIC DNA]</scope>
    <source>
        <strain evidence="3">C296001</strain>
    </source>
</reference>
<feature type="transmembrane region" description="Helical" evidence="1">
    <location>
        <begin position="60"/>
        <end position="80"/>
    </location>
</feature>
<organism evidence="2 3">
    <name type="scientific">Luteipulveratus halotolerans</name>
    <dbReference type="NCBI Taxonomy" id="1631356"/>
    <lineage>
        <taxon>Bacteria</taxon>
        <taxon>Bacillati</taxon>
        <taxon>Actinomycetota</taxon>
        <taxon>Actinomycetes</taxon>
        <taxon>Micrococcales</taxon>
        <taxon>Dermacoccaceae</taxon>
        <taxon>Luteipulveratus</taxon>
    </lineage>
</organism>
<proteinExistence type="predicted"/>
<protein>
    <recommendedName>
        <fullName evidence="4">Transmembrane protein</fullName>
    </recommendedName>
</protein>
<evidence type="ECO:0000313" key="2">
    <source>
        <dbReference type="EMBL" id="KNX38040.1"/>
    </source>
</evidence>
<dbReference type="EMBL" id="LAIR01000002">
    <property type="protein sequence ID" value="KNX38040.1"/>
    <property type="molecule type" value="Genomic_DNA"/>
</dbReference>
<sequence>MNLDWSGMAESTMKVLVAGLIFGAGLPALFAGGVRLWSDGSGEVAADGTVVRRRNPALTVAAYVVFAIVLLVIAVAVLWITKKSLDHYFGWKPFGDAK</sequence>
<keyword evidence="1" id="KW-0472">Membrane</keyword>
<dbReference type="AlphaFoldDB" id="A0A0L6CKA1"/>
<dbReference type="Proteomes" id="UP000037397">
    <property type="component" value="Unassembled WGS sequence"/>
</dbReference>
<dbReference type="STRING" id="1631356.VV01_14235"/>
<accession>A0A0L6CKA1</accession>
<evidence type="ECO:0000256" key="1">
    <source>
        <dbReference type="SAM" id="Phobius"/>
    </source>
</evidence>
<evidence type="ECO:0008006" key="4">
    <source>
        <dbReference type="Google" id="ProtNLM"/>
    </source>
</evidence>
<keyword evidence="1" id="KW-0812">Transmembrane</keyword>
<gene>
    <name evidence="2" type="ORF">VV01_14235</name>
</gene>